<feature type="non-terminal residue" evidence="1">
    <location>
        <position position="1"/>
    </location>
</feature>
<dbReference type="AlphaFoldDB" id="Q62493"/>
<gene>
    <name evidence="1" type="primary">unknown</name>
</gene>
<reference evidence="1" key="1">
    <citation type="journal article" date="1997" name="Genomics">
        <title>Cloning of the genes encoding two murine and human cochlear unconventional type I myosins.</title>
        <authorList>
            <person name="Crozet F."/>
            <person name="El-Amraoui A."/>
            <person name="Blanchard S."/>
            <person name="Lenoir M."/>
            <person name="Ripoll C."/>
            <person name="Vago P."/>
            <person name="Hamel C."/>
            <person name="Fizames C."/>
            <person name="Levi-Acobas F."/>
            <person name="Depetris D."/>
            <person name="Mattei M.-G."/>
            <person name="Weil D."/>
            <person name="Pujol R."/>
            <person name="Petit C."/>
        </authorList>
    </citation>
    <scope>NUCLEOTIDE SEQUENCE</scope>
    <source>
        <tissue evidence="1">Cochlea</tissue>
    </source>
</reference>
<evidence type="ECO:0000313" key="1">
    <source>
        <dbReference type="EMBL" id="CAB01551.1"/>
    </source>
</evidence>
<protein>
    <submittedName>
        <fullName evidence="1">Unknown protein</fullName>
    </submittedName>
</protein>
<feature type="non-terminal residue" evidence="1">
    <location>
        <position position="101"/>
    </location>
</feature>
<dbReference type="EMBL" id="Z78149">
    <property type="protein sequence ID" value="CAB01551.1"/>
    <property type="molecule type" value="mRNA"/>
</dbReference>
<organism evidence="1">
    <name type="scientific">Mus musculus</name>
    <name type="common">Mouse</name>
    <dbReference type="NCBI Taxonomy" id="10090"/>
    <lineage>
        <taxon>Eukaryota</taxon>
        <taxon>Metazoa</taxon>
        <taxon>Chordata</taxon>
        <taxon>Craniata</taxon>
        <taxon>Vertebrata</taxon>
        <taxon>Euteleostomi</taxon>
        <taxon>Mammalia</taxon>
        <taxon>Eutheria</taxon>
        <taxon>Euarchontoglires</taxon>
        <taxon>Glires</taxon>
        <taxon>Rodentia</taxon>
        <taxon>Myomorpha</taxon>
        <taxon>Muroidea</taxon>
        <taxon>Muridae</taxon>
        <taxon>Murinae</taxon>
        <taxon>Mus</taxon>
        <taxon>Mus</taxon>
    </lineage>
</organism>
<proteinExistence type="evidence at transcript level"/>
<accession>Q62493</accession>
<sequence>AKHILYHKDAFPESSTSLLAPQVQSPQLYPFACYFYFQKKNLDCFISNEFITFSSSNLGFKSQGKKIAFGLQICSIQMVKLSPDSRASDLPKCDKSIPLDL</sequence>
<name>Q62493_MOUSE</name>